<dbReference type="Gene3D" id="2.10.260.10">
    <property type="match status" value="1"/>
</dbReference>
<dbReference type="Pfam" id="PF04014">
    <property type="entry name" value="MazE_antitoxin"/>
    <property type="match status" value="1"/>
</dbReference>
<dbReference type="InterPro" id="IPR007159">
    <property type="entry name" value="SpoVT-AbrB_dom"/>
</dbReference>
<dbReference type="SUPFAM" id="SSF89447">
    <property type="entry name" value="AbrB/MazE/MraZ-like"/>
    <property type="match status" value="1"/>
</dbReference>
<dbReference type="PROSITE" id="PS51740">
    <property type="entry name" value="SPOVT_ABRB"/>
    <property type="match status" value="1"/>
</dbReference>
<evidence type="ECO:0000313" key="3">
    <source>
        <dbReference type="EMBL" id="MBJ6122306.1"/>
    </source>
</evidence>
<protein>
    <submittedName>
        <fullName evidence="3">AbrB/MazE/SpoVT family DNA-binding domain-containing protein</fullName>
    </submittedName>
</protein>
<dbReference type="NCBIfam" id="TIGR01439">
    <property type="entry name" value="lp_hng_hel_AbrB"/>
    <property type="match status" value="1"/>
</dbReference>
<sequence length="48" mass="5365">MNDRGRVTLPAETLEAMGWRPGQSLRLTVSNGAIVIEPYPKTREPLRS</sequence>
<organism evidence="3 4">
    <name type="scientific">Sphingomonas mollis</name>
    <dbReference type="NCBI Taxonomy" id="2795726"/>
    <lineage>
        <taxon>Bacteria</taxon>
        <taxon>Pseudomonadati</taxon>
        <taxon>Pseudomonadota</taxon>
        <taxon>Alphaproteobacteria</taxon>
        <taxon>Sphingomonadales</taxon>
        <taxon>Sphingomonadaceae</taxon>
        <taxon>Sphingomonas</taxon>
    </lineage>
</organism>
<dbReference type="Proteomes" id="UP000640426">
    <property type="component" value="Unassembled WGS sequence"/>
</dbReference>
<feature type="domain" description="SpoVT-AbrB" evidence="2">
    <location>
        <begin position="1"/>
        <end position="41"/>
    </location>
</feature>
<proteinExistence type="predicted"/>
<dbReference type="SMART" id="SM00966">
    <property type="entry name" value="SpoVT_AbrB"/>
    <property type="match status" value="1"/>
</dbReference>
<evidence type="ECO:0000259" key="2">
    <source>
        <dbReference type="PROSITE" id="PS51740"/>
    </source>
</evidence>
<name>A0ABS0XQI7_9SPHN</name>
<reference evidence="4" key="1">
    <citation type="submission" date="2020-12" db="EMBL/GenBank/DDBJ databases">
        <title>Hymenobacter sp.</title>
        <authorList>
            <person name="Kim M.K."/>
        </authorList>
    </citation>
    <scope>NUCLEOTIDE SEQUENCE [LARGE SCALE GENOMIC DNA]</scope>
    <source>
        <strain evidence="4">BT553</strain>
    </source>
</reference>
<gene>
    <name evidence="3" type="ORF">JAO74_10940</name>
</gene>
<accession>A0ABS0XQI7</accession>
<evidence type="ECO:0000256" key="1">
    <source>
        <dbReference type="PROSITE-ProRule" id="PRU01076"/>
    </source>
</evidence>
<dbReference type="InterPro" id="IPR037914">
    <property type="entry name" value="SpoVT-AbrB_sf"/>
</dbReference>
<comment type="caution">
    <text evidence="3">The sequence shown here is derived from an EMBL/GenBank/DDBJ whole genome shotgun (WGS) entry which is preliminary data.</text>
</comment>
<dbReference type="EMBL" id="JAELXS010000005">
    <property type="protein sequence ID" value="MBJ6122306.1"/>
    <property type="molecule type" value="Genomic_DNA"/>
</dbReference>
<keyword evidence="4" id="KW-1185">Reference proteome</keyword>
<evidence type="ECO:0000313" key="4">
    <source>
        <dbReference type="Proteomes" id="UP000640426"/>
    </source>
</evidence>
<keyword evidence="1 3" id="KW-0238">DNA-binding</keyword>
<dbReference type="GO" id="GO:0003677">
    <property type="term" value="F:DNA binding"/>
    <property type="evidence" value="ECO:0007669"/>
    <property type="project" value="UniProtKB-KW"/>
</dbReference>